<proteinExistence type="inferred from homology"/>
<dbReference type="EC" id="3.1.1.5" evidence="2 9"/>
<dbReference type="GO" id="GO:0046475">
    <property type="term" value="P:glycerophospholipid catabolic process"/>
    <property type="evidence" value="ECO:0007669"/>
    <property type="project" value="TreeGrafter"/>
</dbReference>
<dbReference type="Gene3D" id="3.40.1090.10">
    <property type="entry name" value="Cytosolic phospholipase A2 catalytic domain"/>
    <property type="match status" value="1"/>
</dbReference>
<feature type="chain" id="PRO_5040532427" description="Lysophospholipase" evidence="9">
    <location>
        <begin position="28"/>
        <end position="707"/>
    </location>
</feature>
<keyword evidence="4 8" id="KW-0378">Hydrolase</keyword>
<dbReference type="GO" id="GO:0005829">
    <property type="term" value="C:cytosol"/>
    <property type="evidence" value="ECO:0007669"/>
    <property type="project" value="TreeGrafter"/>
</dbReference>
<protein>
    <recommendedName>
        <fullName evidence="2 9">Lysophospholipase</fullName>
        <ecNumber evidence="2 9">3.1.1.5</ecNumber>
    </recommendedName>
</protein>
<keyword evidence="10" id="KW-0472">Membrane</keyword>
<dbReference type="PANTHER" id="PTHR10728:SF33">
    <property type="entry name" value="LYSOPHOSPHOLIPASE 1-RELATED"/>
    <property type="match status" value="1"/>
</dbReference>
<dbReference type="SUPFAM" id="SSF52151">
    <property type="entry name" value="FabD/lysophospholipase-like"/>
    <property type="match status" value="1"/>
</dbReference>
<evidence type="ECO:0000256" key="5">
    <source>
        <dbReference type="ARBA" id="ARBA00022963"/>
    </source>
</evidence>
<evidence type="ECO:0000256" key="4">
    <source>
        <dbReference type="ARBA" id="ARBA00022801"/>
    </source>
</evidence>
<dbReference type="OrthoDB" id="4084751at2759"/>
<feature type="domain" description="PLA2c" evidence="11">
    <location>
        <begin position="41"/>
        <end position="611"/>
    </location>
</feature>
<feature type="transmembrane region" description="Helical" evidence="10">
    <location>
        <begin position="645"/>
        <end position="667"/>
    </location>
</feature>
<name>A0A9P6ZSG4_9AGAM</name>
<evidence type="ECO:0000256" key="10">
    <source>
        <dbReference type="SAM" id="Phobius"/>
    </source>
</evidence>
<evidence type="ECO:0000313" key="13">
    <source>
        <dbReference type="Proteomes" id="UP000714275"/>
    </source>
</evidence>
<keyword evidence="10" id="KW-0812">Transmembrane</keyword>
<keyword evidence="6 8" id="KW-0443">Lipid metabolism</keyword>
<evidence type="ECO:0000259" key="11">
    <source>
        <dbReference type="PROSITE" id="PS51210"/>
    </source>
</evidence>
<comment type="catalytic activity">
    <reaction evidence="9">
        <text>a 1-acyl-sn-glycero-3-phosphocholine + H2O = sn-glycerol 3-phosphocholine + a fatty acid + H(+)</text>
        <dbReference type="Rhea" id="RHEA:15177"/>
        <dbReference type="ChEBI" id="CHEBI:15377"/>
        <dbReference type="ChEBI" id="CHEBI:15378"/>
        <dbReference type="ChEBI" id="CHEBI:16870"/>
        <dbReference type="ChEBI" id="CHEBI:28868"/>
        <dbReference type="ChEBI" id="CHEBI:58168"/>
        <dbReference type="EC" id="3.1.1.5"/>
    </reaction>
</comment>
<keyword evidence="13" id="KW-1185">Reference proteome</keyword>
<dbReference type="EMBL" id="JABBWD010000034">
    <property type="protein sequence ID" value="KAG1775415.1"/>
    <property type="molecule type" value="Genomic_DNA"/>
</dbReference>
<dbReference type="GO" id="GO:0004623">
    <property type="term" value="F:phospholipase A2 activity"/>
    <property type="evidence" value="ECO:0007669"/>
    <property type="project" value="TreeGrafter"/>
</dbReference>
<evidence type="ECO:0000313" key="12">
    <source>
        <dbReference type="EMBL" id="KAG1775415.1"/>
    </source>
</evidence>
<evidence type="ECO:0000256" key="7">
    <source>
        <dbReference type="ARBA" id="ARBA00023180"/>
    </source>
</evidence>
<dbReference type="InterPro" id="IPR002642">
    <property type="entry name" value="LysoPLipase_cat_dom"/>
</dbReference>
<dbReference type="PROSITE" id="PS51210">
    <property type="entry name" value="PLA2C"/>
    <property type="match status" value="1"/>
</dbReference>
<evidence type="ECO:0000256" key="2">
    <source>
        <dbReference type="ARBA" id="ARBA00013274"/>
    </source>
</evidence>
<comment type="similarity">
    <text evidence="1 9">Belongs to the lysophospholipase family.</text>
</comment>
<evidence type="ECO:0000256" key="3">
    <source>
        <dbReference type="ARBA" id="ARBA00022729"/>
    </source>
</evidence>
<reference evidence="12" key="1">
    <citation type="journal article" date="2020" name="New Phytol.">
        <title>Comparative genomics reveals dynamic genome evolution in host specialist ectomycorrhizal fungi.</title>
        <authorList>
            <person name="Lofgren L.A."/>
            <person name="Nguyen N.H."/>
            <person name="Vilgalys R."/>
            <person name="Ruytinx J."/>
            <person name="Liao H.L."/>
            <person name="Branco S."/>
            <person name="Kuo A."/>
            <person name="LaButti K."/>
            <person name="Lipzen A."/>
            <person name="Andreopoulos W."/>
            <person name="Pangilinan J."/>
            <person name="Riley R."/>
            <person name="Hundley H."/>
            <person name="Na H."/>
            <person name="Barry K."/>
            <person name="Grigoriev I.V."/>
            <person name="Stajich J.E."/>
            <person name="Kennedy P.G."/>
        </authorList>
    </citation>
    <scope>NUCLEOTIDE SEQUENCE</scope>
    <source>
        <strain evidence="12">DOB743</strain>
    </source>
</reference>
<feature type="signal peptide" evidence="9">
    <location>
        <begin position="1"/>
        <end position="27"/>
    </location>
</feature>
<gene>
    <name evidence="12" type="ORF">EV702DRAFT_1199434</name>
</gene>
<accession>A0A9P6ZSG4</accession>
<evidence type="ECO:0000256" key="6">
    <source>
        <dbReference type="ARBA" id="ARBA00023098"/>
    </source>
</evidence>
<keyword evidence="10" id="KW-1133">Transmembrane helix</keyword>
<organism evidence="12 13">
    <name type="scientific">Suillus placidus</name>
    <dbReference type="NCBI Taxonomy" id="48579"/>
    <lineage>
        <taxon>Eukaryota</taxon>
        <taxon>Fungi</taxon>
        <taxon>Dikarya</taxon>
        <taxon>Basidiomycota</taxon>
        <taxon>Agaricomycotina</taxon>
        <taxon>Agaricomycetes</taxon>
        <taxon>Agaricomycetidae</taxon>
        <taxon>Boletales</taxon>
        <taxon>Suillineae</taxon>
        <taxon>Suillaceae</taxon>
        <taxon>Suillus</taxon>
    </lineage>
</organism>
<evidence type="ECO:0000256" key="8">
    <source>
        <dbReference type="PROSITE-ProRule" id="PRU00555"/>
    </source>
</evidence>
<dbReference type="SMART" id="SM00022">
    <property type="entry name" value="PLAc"/>
    <property type="match status" value="1"/>
</dbReference>
<dbReference type="InterPro" id="IPR016035">
    <property type="entry name" value="Acyl_Trfase/lysoPLipase"/>
</dbReference>
<dbReference type="AlphaFoldDB" id="A0A9P6ZSG4"/>
<dbReference type="GO" id="GO:0004622">
    <property type="term" value="F:phosphatidylcholine lysophospholipase activity"/>
    <property type="evidence" value="ECO:0007669"/>
    <property type="project" value="UniProtKB-EC"/>
</dbReference>
<sequence length="707" mass="77373">MTYLDIFISLQLALHIILSCILSFTVAQNPVDTYAPTVNVNCPETPNSLVRTFTPQNQVLNTSETEYISSRESYVISNAWSNWLGNASDIGYNFQNLEGKFPRIGIAIGGEGYRTAQYGAAVLSGLDWRNTTAREGGTGGLLQVASYLSASSGGSWLLGSLLMNDWPSIKELVYGNGGNFSSWMLDLDLIVPSSPSVSDSNNQEYWGSILASVESKANNGLPTSVTDLWGRMISYHFLNETTRSNFYTNQTSHGAGQLWSQMSLLPSFQNYTIPFPIVIADSREAGSGITTTVSLNSTVYEITPFEFGSWDPGLAAMLPLKFAGTYLTNGLPANPSACVTGFDQASFVMGTSSSFFNAAFNVTDGNFGFDTSNGHENGMNFVFNQLLSHTPSSNVMNAANWPNPFKGINSVTFQDSSSDRLELLDGGSNLEKSPLSSLLVKARGLDVVVVIDGSADDQNYWPNGTSLLTTLERISSVLSSSHQPMPPIPGTAAQFVSTGVNMRPTFFGCNLTQGQPAYPIIIYLPNAPPLDGSAPATNTGDTQFSYTSMFTAVFINQAFRNTLGGFEPNTTSPDPDWGQCLQCAAIDRAVTLRSDFCSQCFAQYCYNPNNLPSNSELPGRQFAFENPDLGGLQKVEEWLQDNKGALAGFVVAIIVVIAGIVGFIFWWRKRRARKSRYFRVDELREDDEPWRYYDNRSLELTRRMSIT</sequence>
<comment type="caution">
    <text evidence="12">The sequence shown here is derived from an EMBL/GenBank/DDBJ whole genome shotgun (WGS) entry which is preliminary data.</text>
</comment>
<dbReference type="Proteomes" id="UP000714275">
    <property type="component" value="Unassembled WGS sequence"/>
</dbReference>
<evidence type="ECO:0000256" key="1">
    <source>
        <dbReference type="ARBA" id="ARBA00008780"/>
    </source>
</evidence>
<dbReference type="Pfam" id="PF01735">
    <property type="entry name" value="PLA2_B"/>
    <property type="match status" value="1"/>
</dbReference>
<keyword evidence="5 8" id="KW-0442">Lipid degradation</keyword>
<dbReference type="PANTHER" id="PTHR10728">
    <property type="entry name" value="CYTOSOLIC PHOSPHOLIPASE A2"/>
    <property type="match status" value="1"/>
</dbReference>
<evidence type="ECO:0000256" key="9">
    <source>
        <dbReference type="RuleBase" id="RU362103"/>
    </source>
</evidence>
<keyword evidence="3 9" id="KW-0732">Signal</keyword>
<keyword evidence="7" id="KW-0325">Glycoprotein</keyword>